<feature type="compositionally biased region" description="Basic and acidic residues" evidence="1">
    <location>
        <begin position="134"/>
        <end position="149"/>
    </location>
</feature>
<accession>A0AAD9Y689</accession>
<proteinExistence type="predicted"/>
<reference evidence="2" key="1">
    <citation type="submission" date="2023-02" db="EMBL/GenBank/DDBJ databases">
        <title>Colletotrichum kahawae CIFC_Que2 genome sequencing and assembly.</title>
        <authorList>
            <person name="Baroncelli R."/>
        </authorList>
    </citation>
    <scope>NUCLEOTIDE SEQUENCE</scope>
    <source>
        <strain evidence="2">CIFC_Que2</strain>
    </source>
</reference>
<dbReference type="EMBL" id="VYYT01000333">
    <property type="protein sequence ID" value="KAK2742065.1"/>
    <property type="molecule type" value="Genomic_DNA"/>
</dbReference>
<protein>
    <submittedName>
        <fullName evidence="2">Uncharacterized protein</fullName>
    </submittedName>
</protein>
<name>A0AAD9Y689_COLKA</name>
<comment type="caution">
    <text evidence="2">The sequence shown here is derived from an EMBL/GenBank/DDBJ whole genome shotgun (WGS) entry which is preliminary data.</text>
</comment>
<sequence>MNNPHRRRTAMLGPRAFYHGFDKTSANATRCPPSEQTEKSSDYGPRALRKQHLASGDVSNMITPDRPPERLNVATTDSRASVPETSPSHRRVSRHGQGELPLRQQADRSTRPSSVQAKPAPRKSPLANEQDISEDVKQKAHCRTFDGESRGQQPPAC</sequence>
<evidence type="ECO:0000313" key="3">
    <source>
        <dbReference type="Proteomes" id="UP001281614"/>
    </source>
</evidence>
<evidence type="ECO:0000313" key="2">
    <source>
        <dbReference type="EMBL" id="KAK2742065.1"/>
    </source>
</evidence>
<organism evidence="2 3">
    <name type="scientific">Colletotrichum kahawae</name>
    <name type="common">Coffee berry disease fungus</name>
    <dbReference type="NCBI Taxonomy" id="34407"/>
    <lineage>
        <taxon>Eukaryota</taxon>
        <taxon>Fungi</taxon>
        <taxon>Dikarya</taxon>
        <taxon>Ascomycota</taxon>
        <taxon>Pezizomycotina</taxon>
        <taxon>Sordariomycetes</taxon>
        <taxon>Hypocreomycetidae</taxon>
        <taxon>Glomerellales</taxon>
        <taxon>Glomerellaceae</taxon>
        <taxon>Colletotrichum</taxon>
        <taxon>Colletotrichum gloeosporioides species complex</taxon>
    </lineage>
</organism>
<dbReference type="AlphaFoldDB" id="A0AAD9Y689"/>
<keyword evidence="3" id="KW-1185">Reference proteome</keyword>
<evidence type="ECO:0000256" key="1">
    <source>
        <dbReference type="SAM" id="MobiDB-lite"/>
    </source>
</evidence>
<feature type="compositionally biased region" description="Polar residues" evidence="1">
    <location>
        <begin position="73"/>
        <end position="86"/>
    </location>
</feature>
<dbReference type="Proteomes" id="UP001281614">
    <property type="component" value="Unassembled WGS sequence"/>
</dbReference>
<feature type="region of interest" description="Disordered" evidence="1">
    <location>
        <begin position="1"/>
        <end position="157"/>
    </location>
</feature>
<gene>
    <name evidence="2" type="ORF">CKAH01_01492</name>
</gene>